<dbReference type="Pfam" id="PF00984">
    <property type="entry name" value="UDPG_MGDP_dh"/>
    <property type="match status" value="1"/>
</dbReference>
<dbReference type="GO" id="GO:0000271">
    <property type="term" value="P:polysaccharide biosynthetic process"/>
    <property type="evidence" value="ECO:0007669"/>
    <property type="project" value="InterPro"/>
</dbReference>
<evidence type="ECO:0000313" key="12">
    <source>
        <dbReference type="Proteomes" id="UP000009296"/>
    </source>
</evidence>
<accession>F8AN70</accession>
<keyword evidence="4 11" id="KW-0560">Oxidoreductase</keyword>
<organism evidence="11 12">
    <name type="scientific">Methanothermococcus okinawensis (strain DSM 14208 / JCM 11175 / IH1)</name>
    <dbReference type="NCBI Taxonomy" id="647113"/>
    <lineage>
        <taxon>Archaea</taxon>
        <taxon>Methanobacteriati</taxon>
        <taxon>Methanobacteriota</taxon>
        <taxon>Methanomada group</taxon>
        <taxon>Methanococci</taxon>
        <taxon>Methanococcales</taxon>
        <taxon>Methanococcaceae</taxon>
        <taxon>Methanothermococcus</taxon>
    </lineage>
</organism>
<dbReference type="EMBL" id="CP002792">
    <property type="protein sequence ID" value="AEH06986.1"/>
    <property type="molecule type" value="Genomic_DNA"/>
</dbReference>
<dbReference type="GO" id="GO:0089714">
    <property type="term" value="F:UDP-N-acetyl-D-mannosamine dehydrogenase activity"/>
    <property type="evidence" value="ECO:0007669"/>
    <property type="project" value="UniProtKB-EC"/>
</dbReference>
<dbReference type="RefSeq" id="WP_013867170.1">
    <property type="nucleotide sequence ID" value="NC_015636.1"/>
</dbReference>
<protein>
    <recommendedName>
        <fullName evidence="3">UDP-N-acetyl-D-mannosamine dehydrogenase</fullName>
        <ecNumber evidence="2">1.1.1.336</ecNumber>
    </recommendedName>
    <alternativeName>
        <fullName evidence="6">UDP-ManNAc 6-dehydrogenase</fullName>
    </alternativeName>
</protein>
<dbReference type="OrthoDB" id="372050at2157"/>
<dbReference type="GO" id="GO:0051287">
    <property type="term" value="F:NAD binding"/>
    <property type="evidence" value="ECO:0007669"/>
    <property type="project" value="InterPro"/>
</dbReference>
<dbReference type="SMART" id="SM00984">
    <property type="entry name" value="UDPG_MGDP_dh_C"/>
    <property type="match status" value="1"/>
</dbReference>
<dbReference type="NCBIfam" id="TIGR03026">
    <property type="entry name" value="NDP-sugDHase"/>
    <property type="match status" value="1"/>
</dbReference>
<comment type="subunit">
    <text evidence="7">Homotetramer; probably dimer of dimers.</text>
</comment>
<dbReference type="SUPFAM" id="SSF51735">
    <property type="entry name" value="NAD(P)-binding Rossmann-fold domains"/>
    <property type="match status" value="1"/>
</dbReference>
<dbReference type="Proteomes" id="UP000009296">
    <property type="component" value="Chromosome"/>
</dbReference>
<evidence type="ECO:0000259" key="10">
    <source>
        <dbReference type="SMART" id="SM00984"/>
    </source>
</evidence>
<evidence type="ECO:0000256" key="8">
    <source>
        <dbReference type="ARBA" id="ARBA00049130"/>
    </source>
</evidence>
<dbReference type="InterPro" id="IPR017476">
    <property type="entry name" value="UDP-Glc/GDP-Man"/>
</dbReference>
<dbReference type="STRING" id="647113.Metok_1016"/>
<dbReference type="InterPro" id="IPR014027">
    <property type="entry name" value="UDP-Glc/GDP-Man_DH_C"/>
</dbReference>
<dbReference type="InterPro" id="IPR001732">
    <property type="entry name" value="UDP-Glc/GDP-Man_DH_N"/>
</dbReference>
<comment type="similarity">
    <text evidence="1 9">Belongs to the UDP-glucose/GDP-mannose dehydrogenase family.</text>
</comment>
<evidence type="ECO:0000256" key="7">
    <source>
        <dbReference type="ARBA" id="ARBA00034325"/>
    </source>
</evidence>
<dbReference type="FunFam" id="3.40.50.720:FF:000945">
    <property type="entry name" value="UDP-glucose/GDP-mannose dehydrogenase family protein"/>
    <property type="match status" value="1"/>
</dbReference>
<evidence type="ECO:0000256" key="1">
    <source>
        <dbReference type="ARBA" id="ARBA00006601"/>
    </source>
</evidence>
<evidence type="ECO:0000313" key="11">
    <source>
        <dbReference type="EMBL" id="AEH06986.1"/>
    </source>
</evidence>
<dbReference type="Pfam" id="PF03720">
    <property type="entry name" value="UDPG_MGDP_dh_C"/>
    <property type="match status" value="1"/>
</dbReference>
<evidence type="ECO:0000256" key="6">
    <source>
        <dbReference type="ARBA" id="ARBA00030172"/>
    </source>
</evidence>
<dbReference type="PIRSF" id="PIRSF500136">
    <property type="entry name" value="UDP_ManNAc_DH"/>
    <property type="match status" value="1"/>
</dbReference>
<evidence type="ECO:0000256" key="5">
    <source>
        <dbReference type="ARBA" id="ARBA00023027"/>
    </source>
</evidence>
<dbReference type="PANTHER" id="PTHR43491:SF2">
    <property type="entry name" value="UDP-N-ACETYL-D-MANNOSAMINE DEHYDROGENASE"/>
    <property type="match status" value="1"/>
</dbReference>
<evidence type="ECO:0000256" key="3">
    <source>
        <dbReference type="ARBA" id="ARBA00016796"/>
    </source>
</evidence>
<dbReference type="AlphaFoldDB" id="F8AN70"/>
<gene>
    <name evidence="11" type="ordered locus">Metok_1016</name>
</gene>
<sequence>MKQLENIGTKQKNINKICVIGLGYIGLPTASMLANHGYYVVGVDIDEKRVELIKNGELIIDEPGLMTLVKGAINSGNLNVKTEPEEADAFIICVPTPVIHDKNNKDNNKNNNKDNNNETPKCDLTYVLSAVNGIKPYLKDGNLVVIESTIPPKTTEMIYKLIDKNIHMAYCPERVLPGKILKELVENDRIVGGIDEESSELAKEVYKSFVDGDIYLTNSTTAEMVKLMENTFRDVNIALANEFAKVCTEMKVNVWDAINLANKHPRVNILNPGPGVGGHCISIDPWFIVEKSKNAELIKKARELNDNMPKYVCNLIVKEFKKLNINNPKVSIFGVTYKGNVDDTRESPAKKIIECLLSNDFNVSIYDPHAKVFEYPLNKLEDCIKGSDCIIVLTDHDEFKNFEKEDIYEISKLMKHKIVIDTKNILNHNLWKESKFEVKLLGDGTTWNVK</sequence>
<feature type="domain" description="UDP-glucose/GDP-mannose dehydrogenase C-terminal" evidence="10">
    <location>
        <begin position="331"/>
        <end position="428"/>
    </location>
</feature>
<dbReference type="eggNOG" id="arCOG00252">
    <property type="taxonomic scope" value="Archaea"/>
</dbReference>
<dbReference type="HOGENOM" id="CLU_023810_3_2_2"/>
<dbReference type="PIRSF" id="PIRSF000124">
    <property type="entry name" value="UDPglc_GDPman_dh"/>
    <property type="match status" value="1"/>
</dbReference>
<evidence type="ECO:0000256" key="2">
    <source>
        <dbReference type="ARBA" id="ARBA00012935"/>
    </source>
</evidence>
<reference evidence="11" key="1">
    <citation type="submission" date="2011-05" db="EMBL/GenBank/DDBJ databases">
        <title>Complete sequence of chromosome of Methanothermococcus okinawensis IH1.</title>
        <authorList>
            <consortium name="US DOE Joint Genome Institute"/>
            <person name="Lucas S."/>
            <person name="Han J."/>
            <person name="Lapidus A."/>
            <person name="Cheng J.-F."/>
            <person name="Goodwin L."/>
            <person name="Pitluck S."/>
            <person name="Peters L."/>
            <person name="Mikhailova N."/>
            <person name="Held B."/>
            <person name="Han C."/>
            <person name="Tapia R."/>
            <person name="Land M."/>
            <person name="Hauser L."/>
            <person name="Kyrpides N."/>
            <person name="Ivanova N."/>
            <person name="Pagani I."/>
            <person name="Sieprawska-Lupa M."/>
            <person name="Takai K."/>
            <person name="Miyazaki J."/>
            <person name="Whitman W."/>
            <person name="Woyke T."/>
        </authorList>
    </citation>
    <scope>NUCLEOTIDE SEQUENCE</scope>
    <source>
        <strain evidence="11">IH1</strain>
    </source>
</reference>
<dbReference type="KEGG" id="mok:Metok_1016"/>
<dbReference type="Pfam" id="PF03721">
    <property type="entry name" value="UDPG_MGDP_dh_N"/>
    <property type="match status" value="1"/>
</dbReference>
<dbReference type="GeneID" id="10773170"/>
<dbReference type="Gene3D" id="3.40.50.720">
    <property type="entry name" value="NAD(P)-binding Rossmann-like Domain"/>
    <property type="match status" value="2"/>
</dbReference>
<keyword evidence="5" id="KW-0520">NAD</keyword>
<dbReference type="InterPro" id="IPR014026">
    <property type="entry name" value="UDP-Glc/GDP-Man_DH_dimer"/>
</dbReference>
<dbReference type="GO" id="GO:0016628">
    <property type="term" value="F:oxidoreductase activity, acting on the CH-CH group of donors, NAD or NADP as acceptor"/>
    <property type="evidence" value="ECO:0007669"/>
    <property type="project" value="InterPro"/>
</dbReference>
<name>F8AN70_METOI</name>
<evidence type="ECO:0000256" key="9">
    <source>
        <dbReference type="PIRNR" id="PIRNR000124"/>
    </source>
</evidence>
<dbReference type="EC" id="1.1.1.336" evidence="2"/>
<evidence type="ECO:0000256" key="4">
    <source>
        <dbReference type="ARBA" id="ARBA00023002"/>
    </source>
</evidence>
<dbReference type="InterPro" id="IPR008927">
    <property type="entry name" value="6-PGluconate_DH-like_C_sf"/>
</dbReference>
<dbReference type="InterPro" id="IPR036220">
    <property type="entry name" value="UDP-Glc/GDP-Man_DH_C_sf"/>
</dbReference>
<dbReference type="InterPro" id="IPR036291">
    <property type="entry name" value="NAD(P)-bd_dom_sf"/>
</dbReference>
<keyword evidence="12" id="KW-1185">Reference proteome</keyword>
<comment type="catalytic activity">
    <reaction evidence="8">
        <text>UDP-N-acetyl-alpha-D-mannosamine + 2 NAD(+) + H2O = UDP-N-acetyl-alpha-D-mannosaminouronate + 2 NADH + 3 H(+)</text>
        <dbReference type="Rhea" id="RHEA:25780"/>
        <dbReference type="ChEBI" id="CHEBI:15377"/>
        <dbReference type="ChEBI" id="CHEBI:15378"/>
        <dbReference type="ChEBI" id="CHEBI:57540"/>
        <dbReference type="ChEBI" id="CHEBI:57945"/>
        <dbReference type="ChEBI" id="CHEBI:68623"/>
        <dbReference type="ChEBI" id="CHEBI:70731"/>
        <dbReference type="EC" id="1.1.1.336"/>
    </reaction>
</comment>
<dbReference type="InterPro" id="IPR028359">
    <property type="entry name" value="UDP_ManNAc/GlcNAc_DH"/>
</dbReference>
<proteinExistence type="inferred from homology"/>
<dbReference type="PANTHER" id="PTHR43491">
    <property type="entry name" value="UDP-N-ACETYL-D-MANNOSAMINE DEHYDROGENASE"/>
    <property type="match status" value="1"/>
</dbReference>
<dbReference type="SUPFAM" id="SSF52413">
    <property type="entry name" value="UDP-glucose/GDP-mannose dehydrogenase C-terminal domain"/>
    <property type="match status" value="1"/>
</dbReference>
<dbReference type="SUPFAM" id="SSF48179">
    <property type="entry name" value="6-phosphogluconate dehydrogenase C-terminal domain-like"/>
    <property type="match status" value="1"/>
</dbReference>